<dbReference type="AlphaFoldDB" id="A0A328C9D4"/>
<evidence type="ECO:0000256" key="1">
    <source>
        <dbReference type="SAM" id="MobiDB-lite"/>
    </source>
</evidence>
<comment type="caution">
    <text evidence="3">The sequence shown here is derived from an EMBL/GenBank/DDBJ whole genome shotgun (WGS) entry which is preliminary data.</text>
</comment>
<evidence type="ECO:0000313" key="4">
    <source>
        <dbReference type="Proteomes" id="UP000249169"/>
    </source>
</evidence>
<dbReference type="PROSITE" id="PS51257">
    <property type="entry name" value="PROKAR_LIPOPROTEIN"/>
    <property type="match status" value="1"/>
</dbReference>
<protein>
    <submittedName>
        <fullName evidence="3">Uncharacterized protein</fullName>
    </submittedName>
</protein>
<organism evidence="3 4">
    <name type="scientific">Lujinxingia litoralis</name>
    <dbReference type="NCBI Taxonomy" id="2211119"/>
    <lineage>
        <taxon>Bacteria</taxon>
        <taxon>Deltaproteobacteria</taxon>
        <taxon>Bradymonadales</taxon>
        <taxon>Lujinxingiaceae</taxon>
        <taxon>Lujinxingia</taxon>
    </lineage>
</organism>
<dbReference type="EMBL" id="QHKO01000004">
    <property type="protein sequence ID" value="RAL22243.1"/>
    <property type="molecule type" value="Genomic_DNA"/>
</dbReference>
<sequence>MNRLVTLCGLFVMTTLSLSACGIDFEARQQAPGQECRADQDCAPDLVCRQRRCTPLSRLDADLPDAGLPDSGPGDTGLPDSGPGDTEVPDPDTDLPPDGCQPGAQTCADEQTALRCEPRADGTGAWTSIPCAAHEFCAGETGECLPREEAPCCPDGCGPDQVCHQCQCVEVDPASCTYQDQPCEEEGQVSNGFICTNLDGEAQLTCLGICTTDRSNPSSSCPTPGTYCYAEPFEPNGVCLSSCERGDRCAAEHLSCVAYEHDGGYGLCLPTSGQEPVGAECDDDEPFSCTEGAICIDEVCRASCRPFGGHNDCGGEDVCLPVGAQTGVCMNPGPNAGSSPDTGGVCNPDFPTCGADATFCAELDFSDAAGQCLQLCRLQADDCAEGSPCIPAGDDESGLGICLSFGGF</sequence>
<evidence type="ECO:0000313" key="3">
    <source>
        <dbReference type="EMBL" id="RAL22243.1"/>
    </source>
</evidence>
<evidence type="ECO:0000256" key="2">
    <source>
        <dbReference type="SAM" id="SignalP"/>
    </source>
</evidence>
<proteinExistence type="predicted"/>
<dbReference type="Proteomes" id="UP000249169">
    <property type="component" value="Unassembled WGS sequence"/>
</dbReference>
<keyword evidence="4" id="KW-1185">Reference proteome</keyword>
<dbReference type="OrthoDB" id="5489344at2"/>
<keyword evidence="2" id="KW-0732">Signal</keyword>
<feature type="chain" id="PRO_5016452134" evidence="2">
    <location>
        <begin position="21"/>
        <end position="408"/>
    </location>
</feature>
<feature type="signal peptide" evidence="2">
    <location>
        <begin position="1"/>
        <end position="20"/>
    </location>
</feature>
<gene>
    <name evidence="3" type="ORF">DL240_10340</name>
</gene>
<dbReference type="RefSeq" id="WP_111729814.1">
    <property type="nucleotide sequence ID" value="NZ_QHKO01000004.1"/>
</dbReference>
<feature type="region of interest" description="Disordered" evidence="1">
    <location>
        <begin position="59"/>
        <end position="105"/>
    </location>
</feature>
<name>A0A328C9D4_9DELT</name>
<reference evidence="3 4" key="1">
    <citation type="submission" date="2018-05" db="EMBL/GenBank/DDBJ databases">
        <title>Lujinxingia marina gen. nov. sp. nov., a new facultative anaerobic member of the class Deltaproteobacteria, and proposal of Lujinxingaceae fam. nov.</title>
        <authorList>
            <person name="Li C.-M."/>
        </authorList>
    </citation>
    <scope>NUCLEOTIDE SEQUENCE [LARGE SCALE GENOMIC DNA]</scope>
    <source>
        <strain evidence="3 4">B210</strain>
    </source>
</reference>
<accession>A0A328C9D4</accession>